<reference evidence="1 2" key="1">
    <citation type="journal article" date="2019" name="PLoS Biol.">
        <title>Sex chromosomes control vertical transmission of feminizing Wolbachia symbionts in an isopod.</title>
        <authorList>
            <person name="Becking T."/>
            <person name="Chebbi M.A."/>
            <person name="Giraud I."/>
            <person name="Moumen B."/>
            <person name="Laverre T."/>
            <person name="Caubet Y."/>
            <person name="Peccoud J."/>
            <person name="Gilbert C."/>
            <person name="Cordaux R."/>
        </authorList>
    </citation>
    <scope>NUCLEOTIDE SEQUENCE [LARGE SCALE GENOMIC DNA]</scope>
    <source>
        <strain evidence="1">ANa2</strain>
        <tissue evidence="1">Whole body excluding digestive tract and cuticle</tissue>
    </source>
</reference>
<gene>
    <name evidence="1" type="ORF">Anas_12330</name>
</gene>
<comment type="caution">
    <text evidence="1">The sequence shown here is derived from an EMBL/GenBank/DDBJ whole genome shotgun (WGS) entry which is preliminary data.</text>
</comment>
<dbReference type="EMBL" id="SEYY01019088">
    <property type="protein sequence ID" value="KAB7498686.1"/>
    <property type="molecule type" value="Genomic_DNA"/>
</dbReference>
<name>A0A5N5SWT0_9CRUS</name>
<evidence type="ECO:0000313" key="2">
    <source>
        <dbReference type="Proteomes" id="UP000326759"/>
    </source>
</evidence>
<keyword evidence="2" id="KW-1185">Reference proteome</keyword>
<sequence length="69" mass="7810">MLPDICTIIISDEHLESINIYKLSINRDNLENTSLVSDDKFRIGICIGQVESLVSVLVTQVETNFKKEN</sequence>
<proteinExistence type="predicted"/>
<accession>A0A5N5SWT0</accession>
<evidence type="ECO:0000313" key="1">
    <source>
        <dbReference type="EMBL" id="KAB7498686.1"/>
    </source>
</evidence>
<protein>
    <submittedName>
        <fullName evidence="1">Uncharacterized protein</fullName>
    </submittedName>
</protein>
<organism evidence="1 2">
    <name type="scientific">Armadillidium nasatum</name>
    <dbReference type="NCBI Taxonomy" id="96803"/>
    <lineage>
        <taxon>Eukaryota</taxon>
        <taxon>Metazoa</taxon>
        <taxon>Ecdysozoa</taxon>
        <taxon>Arthropoda</taxon>
        <taxon>Crustacea</taxon>
        <taxon>Multicrustacea</taxon>
        <taxon>Malacostraca</taxon>
        <taxon>Eumalacostraca</taxon>
        <taxon>Peracarida</taxon>
        <taxon>Isopoda</taxon>
        <taxon>Oniscidea</taxon>
        <taxon>Crinocheta</taxon>
        <taxon>Armadillidiidae</taxon>
        <taxon>Armadillidium</taxon>
    </lineage>
</organism>
<dbReference type="OrthoDB" id="6398038at2759"/>
<dbReference type="Proteomes" id="UP000326759">
    <property type="component" value="Unassembled WGS sequence"/>
</dbReference>
<dbReference type="AlphaFoldDB" id="A0A5N5SWT0"/>